<accession>A0A1Q9R1E6</accession>
<dbReference type="InterPro" id="IPR021427">
    <property type="entry name" value="DUF3077"/>
</dbReference>
<organism evidence="1 2">
    <name type="scientific">Pseudomonas putida</name>
    <name type="common">Arthrobacter siderocapsulatus</name>
    <dbReference type="NCBI Taxonomy" id="303"/>
    <lineage>
        <taxon>Bacteria</taxon>
        <taxon>Pseudomonadati</taxon>
        <taxon>Pseudomonadota</taxon>
        <taxon>Gammaproteobacteria</taxon>
        <taxon>Pseudomonadales</taxon>
        <taxon>Pseudomonadaceae</taxon>
        <taxon>Pseudomonas</taxon>
    </lineage>
</organism>
<proteinExistence type="predicted"/>
<name>A0A1Q9R1E6_PSEPU</name>
<dbReference type="Pfam" id="PF11275">
    <property type="entry name" value="DUF3077"/>
    <property type="match status" value="1"/>
</dbReference>
<sequence length="105" mass="11391">MNKIVPDPPRAIFGKTAMVAFGHCKAGHTPMFTVRAEIDTEDALVHASLLIKGIYDTLQQLTEFAEDVPKNGLLFSSLYSAEMAKGLVDAVIDGIEMGRLRVSAQ</sequence>
<reference evidence="1 2" key="1">
    <citation type="submission" date="2016-10" db="EMBL/GenBank/DDBJ databases">
        <title>Genome Sequence of Pseudomonas putida GM4FR.</title>
        <authorList>
            <person name="Poehlein A."/>
            <person name="Wemheuer F."/>
            <person name="Hollensteiner J."/>
            <person name="Wemheuer B."/>
        </authorList>
    </citation>
    <scope>NUCLEOTIDE SEQUENCE [LARGE SCALE GENOMIC DNA]</scope>
    <source>
        <strain evidence="1 2">GM4FR</strain>
    </source>
</reference>
<evidence type="ECO:0000313" key="2">
    <source>
        <dbReference type="Proteomes" id="UP000186736"/>
    </source>
</evidence>
<dbReference type="RefSeq" id="WP_075804941.1">
    <property type="nucleotide sequence ID" value="NZ_MKZO01000036.1"/>
</dbReference>
<dbReference type="OrthoDB" id="6891324at2"/>
<evidence type="ECO:0000313" key="1">
    <source>
        <dbReference type="EMBL" id="OLS61217.1"/>
    </source>
</evidence>
<dbReference type="EMBL" id="MKZO01000036">
    <property type="protein sequence ID" value="OLS61217.1"/>
    <property type="molecule type" value="Genomic_DNA"/>
</dbReference>
<protein>
    <recommendedName>
        <fullName evidence="3">DUF3077 domain-containing protein</fullName>
    </recommendedName>
</protein>
<evidence type="ECO:0008006" key="3">
    <source>
        <dbReference type="Google" id="ProtNLM"/>
    </source>
</evidence>
<gene>
    <name evidence="1" type="ORF">PSEMO_41980</name>
</gene>
<comment type="caution">
    <text evidence="1">The sequence shown here is derived from an EMBL/GenBank/DDBJ whole genome shotgun (WGS) entry which is preliminary data.</text>
</comment>
<dbReference type="Proteomes" id="UP000186736">
    <property type="component" value="Unassembled WGS sequence"/>
</dbReference>
<dbReference type="AlphaFoldDB" id="A0A1Q9R1E6"/>